<dbReference type="PANTHER" id="PTHR16078:SF1">
    <property type="entry name" value="COILED-COIL DOMAIN-CONTAINING PROTEIN 87"/>
    <property type="match status" value="1"/>
</dbReference>
<keyword evidence="3" id="KW-1185">Reference proteome</keyword>
<evidence type="ECO:0000256" key="1">
    <source>
        <dbReference type="SAM" id="Coils"/>
    </source>
</evidence>
<protein>
    <submittedName>
        <fullName evidence="2">Uncharacterized protein</fullName>
    </submittedName>
</protein>
<gene>
    <name evidence="2" type="ORF">scyTo_0012940</name>
</gene>
<dbReference type="EMBL" id="BFAA01006414">
    <property type="protein sequence ID" value="GCB61572.1"/>
    <property type="molecule type" value="Genomic_DNA"/>
</dbReference>
<dbReference type="OMA" id="GEWDWNT"/>
<keyword evidence="1" id="KW-0175">Coiled coil</keyword>
<dbReference type="Proteomes" id="UP000288216">
    <property type="component" value="Unassembled WGS sequence"/>
</dbReference>
<accession>A0A401NL45</accession>
<name>A0A401NL45_SCYTO</name>
<dbReference type="OrthoDB" id="67750at2759"/>
<evidence type="ECO:0000313" key="2">
    <source>
        <dbReference type="EMBL" id="GCB61572.1"/>
    </source>
</evidence>
<proteinExistence type="predicted"/>
<sequence>MEDKNKKLSNRNGFYSIVRSTAAAKEFHQRYKDILEPLSLFTSDTEDVKPPVFQLKRPVTPIDQSVRLAPATLTDLCQLIRRRIAAKSEVTSVSIATQQALGGMIVADVKMLWEEFVHCAQDITLTDMENKELSRRIITHIITVCEQLFLHYLQMVDIVRQRSIFTDEANLSRLKAQLTLDCTKYLNIPAIKRRISKEIKALRKPADDDDDEAPALEEDTGRYKHVVIKSMSPEAHFSLKHLFNLSRPKKTLNSQQQTIEADLQEINEHMPHLDKTQVENVLPHKVESAVDHRIKEIVAVRTANLLKEQQGQQHLTKDFQPLHHTSLKSFQSNSNLRVGKSSKEAEDTLSFPEGAQTTFLQDFYKVAKAERNDQKYLSIADDLQKLLEISTVDEAGDSDPEITLPALIEIITYADTCEIKKYKQAKRLMELEEEEKKEKRKKRIQRKKIEHAQPATVNVKVSRRLIARTADVRISDRMFMDSVYLQTYPTVYNHIEGEVDSEMVKQLDANLDHGEELQEIYKELLNDIPDTYLLFDQDPMVVFPAVDVDPSKCFASATLNRRKSQRAINPELKLLRPQIGTE</sequence>
<evidence type="ECO:0000313" key="3">
    <source>
        <dbReference type="Proteomes" id="UP000288216"/>
    </source>
</evidence>
<feature type="non-terminal residue" evidence="2">
    <location>
        <position position="582"/>
    </location>
</feature>
<dbReference type="PANTHER" id="PTHR16078">
    <property type="entry name" value="COILED-COIL DOMAIN-CONTAINING PROTEIN 87"/>
    <property type="match status" value="1"/>
</dbReference>
<reference evidence="2 3" key="1">
    <citation type="journal article" date="2018" name="Nat. Ecol. Evol.">
        <title>Shark genomes provide insights into elasmobranch evolution and the origin of vertebrates.</title>
        <authorList>
            <person name="Hara Y"/>
            <person name="Yamaguchi K"/>
            <person name="Onimaru K"/>
            <person name="Kadota M"/>
            <person name="Koyanagi M"/>
            <person name="Keeley SD"/>
            <person name="Tatsumi K"/>
            <person name="Tanaka K"/>
            <person name="Motone F"/>
            <person name="Kageyama Y"/>
            <person name="Nozu R"/>
            <person name="Adachi N"/>
            <person name="Nishimura O"/>
            <person name="Nakagawa R"/>
            <person name="Tanegashima C"/>
            <person name="Kiyatake I"/>
            <person name="Matsumoto R"/>
            <person name="Murakumo K"/>
            <person name="Nishida K"/>
            <person name="Terakita A"/>
            <person name="Kuratani S"/>
            <person name="Sato K"/>
            <person name="Hyodo S Kuraku.S."/>
        </authorList>
    </citation>
    <scope>NUCLEOTIDE SEQUENCE [LARGE SCALE GENOMIC DNA]</scope>
</reference>
<dbReference type="InterPro" id="IPR037383">
    <property type="entry name" value="CCDC87"/>
</dbReference>
<comment type="caution">
    <text evidence="2">The sequence shown here is derived from an EMBL/GenBank/DDBJ whole genome shotgun (WGS) entry which is preliminary data.</text>
</comment>
<feature type="coiled-coil region" evidence="1">
    <location>
        <begin position="419"/>
        <end position="448"/>
    </location>
</feature>
<dbReference type="AlphaFoldDB" id="A0A401NL45"/>
<organism evidence="2 3">
    <name type="scientific">Scyliorhinus torazame</name>
    <name type="common">Cloudy catshark</name>
    <name type="synonym">Catulus torazame</name>
    <dbReference type="NCBI Taxonomy" id="75743"/>
    <lineage>
        <taxon>Eukaryota</taxon>
        <taxon>Metazoa</taxon>
        <taxon>Chordata</taxon>
        <taxon>Craniata</taxon>
        <taxon>Vertebrata</taxon>
        <taxon>Chondrichthyes</taxon>
        <taxon>Elasmobranchii</taxon>
        <taxon>Galeomorphii</taxon>
        <taxon>Galeoidea</taxon>
        <taxon>Carcharhiniformes</taxon>
        <taxon>Scyliorhinidae</taxon>
        <taxon>Scyliorhinus</taxon>
    </lineage>
</organism>